<gene>
    <name evidence="1" type="ORF">SFB21_0259</name>
</gene>
<accession>A0A811GF05</accession>
<name>A0A811GF05_9GAMM</name>
<evidence type="ECO:0000313" key="1">
    <source>
        <dbReference type="EMBL" id="CAB1208014.1"/>
    </source>
</evidence>
<reference evidence="1 2" key="1">
    <citation type="submission" date="2020-02" db="EMBL/GenBank/DDBJ databases">
        <authorList>
            <person name="Chaudhuri R."/>
        </authorList>
    </citation>
    <scope>NUCLEOTIDE SEQUENCE [LARGE SCALE GENOMIC DNA]</scope>
    <source>
        <strain evidence="1">SFB21</strain>
    </source>
</reference>
<organism evidence="1 2">
    <name type="scientific">Acinetobacter bouvetii</name>
    <dbReference type="NCBI Taxonomy" id="202951"/>
    <lineage>
        <taxon>Bacteria</taxon>
        <taxon>Pseudomonadati</taxon>
        <taxon>Pseudomonadota</taxon>
        <taxon>Gammaproteobacteria</taxon>
        <taxon>Moraxellales</taxon>
        <taxon>Moraxellaceae</taxon>
        <taxon>Acinetobacter</taxon>
    </lineage>
</organism>
<evidence type="ECO:0008006" key="3">
    <source>
        <dbReference type="Google" id="ProtNLM"/>
    </source>
</evidence>
<comment type="caution">
    <text evidence="1">The sequence shown here is derived from an EMBL/GenBank/DDBJ whole genome shotgun (WGS) entry which is preliminary data.</text>
</comment>
<sequence>MNILIVGNGFDLSHYLPTKYDHFMVAMDAIDNWDEAKGDMGFDDLFEKDYWYKDEESGAEWQNSFFQHTKALYKTDEVKISVDQIKKLKEQLKENVWYQYFSDHVREVKSWIDFENKIKNALYEISIFFLAVENIAKKNSQFTSVITHNEEAKNSILINKHTSRVLDLLGILNCDFYKWLDDGNWGKCNFNDEWSDVTYKIKEKFIQENKLYKKIKFEAVENHLQSNLNNFSQLFNEYLLLIESLFSKKNT</sequence>
<evidence type="ECO:0000313" key="2">
    <source>
        <dbReference type="Proteomes" id="UP000489961"/>
    </source>
</evidence>
<dbReference type="AlphaFoldDB" id="A0A811GF05"/>
<dbReference type="EMBL" id="CADDTS010000006">
    <property type="protein sequence ID" value="CAB1208014.1"/>
    <property type="molecule type" value="Genomic_DNA"/>
</dbReference>
<dbReference type="Proteomes" id="UP000489961">
    <property type="component" value="Unassembled WGS sequence"/>
</dbReference>
<protein>
    <recommendedName>
        <fullName evidence="3">Bacteriophage abortive infection AbiH</fullName>
    </recommendedName>
</protein>
<dbReference type="RefSeq" id="WP_174558269.1">
    <property type="nucleotide sequence ID" value="NZ_CADDTS010000006.1"/>
</dbReference>
<proteinExistence type="predicted"/>